<protein>
    <recommendedName>
        <fullName evidence="10">TRAP C4-dicarboxylate transport system permease DctM subunit domain-containing protein</fullName>
    </recommendedName>
</protein>
<dbReference type="Pfam" id="PF06808">
    <property type="entry name" value="DctM"/>
    <property type="match status" value="1"/>
</dbReference>
<dbReference type="AlphaFoldDB" id="A0A0C2UW60"/>
<feature type="domain" description="TRAP C4-dicarboxylate transport system permease DctM subunit" evidence="10">
    <location>
        <begin position="12"/>
        <end position="438"/>
    </location>
</feature>
<feature type="transmembrane region" description="Helical" evidence="9">
    <location>
        <begin position="293"/>
        <end position="315"/>
    </location>
</feature>
<comment type="caution">
    <text evidence="11">The sequence shown here is derived from an EMBL/GenBank/DDBJ whole genome shotgun (WGS) entry which is preliminary data.</text>
</comment>
<feature type="transmembrane region" description="Helical" evidence="9">
    <location>
        <begin position="64"/>
        <end position="83"/>
    </location>
</feature>
<dbReference type="GO" id="GO:0022857">
    <property type="term" value="F:transmembrane transporter activity"/>
    <property type="evidence" value="ECO:0007669"/>
    <property type="project" value="UniProtKB-UniRule"/>
</dbReference>
<dbReference type="PANTHER" id="PTHR33362">
    <property type="entry name" value="SIALIC ACID TRAP TRANSPORTER PERMEASE PROTEIN SIAT-RELATED"/>
    <property type="match status" value="1"/>
</dbReference>
<dbReference type="Proteomes" id="UP000031971">
    <property type="component" value="Unassembled WGS sequence"/>
</dbReference>
<feature type="transmembrane region" description="Helical" evidence="9">
    <location>
        <begin position="375"/>
        <end position="400"/>
    </location>
</feature>
<dbReference type="RefSeq" id="WP_009870714.1">
    <property type="nucleotide sequence ID" value="NZ_JXSL01000030.1"/>
</dbReference>
<feature type="transmembrane region" description="Helical" evidence="9">
    <location>
        <begin position="103"/>
        <end position="125"/>
    </location>
</feature>
<keyword evidence="6 9" id="KW-0472">Membrane</keyword>
<sequence>MEAVGLIMLAAVAALLGLTGLPVFVVLVGVSVLAAVFGLGAGIFTLPVLTALPNRLTGLLENDLLQALPLYVLMGALLDRLPLAETLFGGAAAMVRRWRAAPLLAALGVGALIAPMNGSVAASASTLGRVVAPRLKDAGVGPERSLAVICLASTMGVVVPPSLVLLLLGDAMMRAHTEALNATGQLTRILNTQDLFRGAVIPAALLLGLFLAAALWTGRTSERGTVPKMSGKGLLLAGATAAFIALLLGGVALGRFYAVEAAAMGAFALALGGALSGHLTLKVLNDVLADTMAVSGALFALFAGATTFTLVFRLFESDRLLARLVEALPWGTTGALGGVLVILALSALVLDAFEIIFVLVPVLMPPLLVRVPDTLWVAVAALLTLQASFLVPPLGQAVLMARRAVPQALGIGRLMRALAPFLALQMAVLALVLAFPALVHLTEPAAQMAPVSSGSADWSPVQLYSPEEQR</sequence>
<dbReference type="InterPro" id="IPR010656">
    <property type="entry name" value="DctM"/>
</dbReference>
<dbReference type="OrthoDB" id="7357623at2"/>
<keyword evidence="2" id="KW-1003">Cell membrane</keyword>
<dbReference type="STRING" id="272627.CCC_00107"/>
<feature type="transmembrane region" description="Helical" evidence="9">
    <location>
        <begin position="32"/>
        <end position="52"/>
    </location>
</feature>
<feature type="transmembrane region" description="Helical" evidence="9">
    <location>
        <begin position="145"/>
        <end position="168"/>
    </location>
</feature>
<evidence type="ECO:0000313" key="11">
    <source>
        <dbReference type="EMBL" id="KIL97046.1"/>
    </source>
</evidence>
<feature type="transmembrane region" description="Helical" evidence="9">
    <location>
        <begin position="261"/>
        <end position="281"/>
    </location>
</feature>
<keyword evidence="7" id="KW-0813">Transport</keyword>
<evidence type="ECO:0000256" key="1">
    <source>
        <dbReference type="ARBA" id="ARBA00004429"/>
    </source>
</evidence>
<evidence type="ECO:0000313" key="12">
    <source>
        <dbReference type="Proteomes" id="UP000031971"/>
    </source>
</evidence>
<evidence type="ECO:0000256" key="8">
    <source>
        <dbReference type="SAM" id="MobiDB-lite"/>
    </source>
</evidence>
<reference evidence="11 12" key="1">
    <citation type="submission" date="2015-01" db="EMBL/GenBank/DDBJ databases">
        <title>Genome Sequence of Magnetospirillum magnetotacticum Strain MS-1.</title>
        <authorList>
            <person name="Marinov G.K."/>
            <person name="Smalley M.D."/>
            <person name="DeSalvo G."/>
        </authorList>
    </citation>
    <scope>NUCLEOTIDE SEQUENCE [LARGE SCALE GENOMIC DNA]</scope>
    <source>
        <strain evidence="11 12">MS-1</strain>
    </source>
</reference>
<keyword evidence="12" id="KW-1185">Reference proteome</keyword>
<dbReference type="PANTHER" id="PTHR33362:SF7">
    <property type="entry name" value="SLL1103 PROTEIN"/>
    <property type="match status" value="1"/>
</dbReference>
<name>A0A0C2UW60_PARME</name>
<evidence type="ECO:0000256" key="7">
    <source>
        <dbReference type="RuleBase" id="RU369079"/>
    </source>
</evidence>
<evidence type="ECO:0000256" key="2">
    <source>
        <dbReference type="ARBA" id="ARBA00022475"/>
    </source>
</evidence>
<gene>
    <name evidence="11" type="ORF">CCC_00107</name>
</gene>
<proteinExistence type="predicted"/>
<dbReference type="InterPro" id="IPR004681">
    <property type="entry name" value="TRAP_DctM"/>
</dbReference>
<evidence type="ECO:0000259" key="10">
    <source>
        <dbReference type="Pfam" id="PF06808"/>
    </source>
</evidence>
<keyword evidence="3 7" id="KW-0997">Cell inner membrane</keyword>
<evidence type="ECO:0000256" key="3">
    <source>
        <dbReference type="ARBA" id="ARBA00022519"/>
    </source>
</evidence>
<comment type="function">
    <text evidence="7">Part of the tripartite ATP-independent periplasmic (TRAP) transport system.</text>
</comment>
<feature type="transmembrane region" description="Helical" evidence="9">
    <location>
        <begin position="236"/>
        <end position="254"/>
    </location>
</feature>
<feature type="region of interest" description="Disordered" evidence="8">
    <location>
        <begin position="450"/>
        <end position="470"/>
    </location>
</feature>
<dbReference type="GO" id="GO:0005886">
    <property type="term" value="C:plasma membrane"/>
    <property type="evidence" value="ECO:0007669"/>
    <property type="project" value="UniProtKB-SubCell"/>
</dbReference>
<accession>A0A0C2UW60</accession>
<evidence type="ECO:0000256" key="9">
    <source>
        <dbReference type="SAM" id="Phobius"/>
    </source>
</evidence>
<keyword evidence="5 9" id="KW-1133">Transmembrane helix</keyword>
<comment type="subcellular location">
    <subcellularLocation>
        <location evidence="1 7">Cell inner membrane</location>
        <topology evidence="1 7">Multi-pass membrane protein</topology>
    </subcellularLocation>
</comment>
<evidence type="ECO:0000256" key="4">
    <source>
        <dbReference type="ARBA" id="ARBA00022692"/>
    </source>
</evidence>
<organism evidence="11 12">
    <name type="scientific">Paramagnetospirillum magnetotacticum MS-1</name>
    <dbReference type="NCBI Taxonomy" id="272627"/>
    <lineage>
        <taxon>Bacteria</taxon>
        <taxon>Pseudomonadati</taxon>
        <taxon>Pseudomonadota</taxon>
        <taxon>Alphaproteobacteria</taxon>
        <taxon>Rhodospirillales</taxon>
        <taxon>Magnetospirillaceae</taxon>
        <taxon>Paramagnetospirillum</taxon>
    </lineage>
</organism>
<keyword evidence="4 9" id="KW-0812">Transmembrane</keyword>
<evidence type="ECO:0000256" key="5">
    <source>
        <dbReference type="ARBA" id="ARBA00022989"/>
    </source>
</evidence>
<dbReference type="EMBL" id="JXSL01000030">
    <property type="protein sequence ID" value="KIL97046.1"/>
    <property type="molecule type" value="Genomic_DNA"/>
</dbReference>
<evidence type="ECO:0000256" key="6">
    <source>
        <dbReference type="ARBA" id="ARBA00023136"/>
    </source>
</evidence>
<feature type="transmembrane region" description="Helical" evidence="9">
    <location>
        <begin position="6"/>
        <end position="27"/>
    </location>
</feature>
<feature type="transmembrane region" description="Helical" evidence="9">
    <location>
        <begin position="336"/>
        <end position="363"/>
    </location>
</feature>
<feature type="transmembrane region" description="Helical" evidence="9">
    <location>
        <begin position="421"/>
        <end position="441"/>
    </location>
</feature>
<feature type="transmembrane region" description="Helical" evidence="9">
    <location>
        <begin position="195"/>
        <end position="216"/>
    </location>
</feature>